<protein>
    <submittedName>
        <fullName evidence="6">Aspartate aminotransferase</fullName>
    </submittedName>
</protein>
<dbReference type="Gene3D" id="3.40.640.10">
    <property type="entry name" value="Type I PLP-dependent aspartate aminotransferase-like (Major domain)"/>
    <property type="match status" value="1"/>
</dbReference>
<proteinExistence type="predicted"/>
<evidence type="ECO:0000313" key="6">
    <source>
        <dbReference type="EMBL" id="SFF86447.1"/>
    </source>
</evidence>
<sequence length="533" mass="60232">MTKQSIQYKNADSEEEYRQIHELNYQTFVEEIPQHERNENRKLVDRFHAENTYIIAKESERIIGMIAVRATRPFSLDQKLPNLDSYLHEVEAPCEIRLLSIHPEYRKGSVFFGLIDQLIRYCLQENYDAALISGTEREWKLYLKLGFEPFGPMTGHEGAKFQPMKLTKERFVKATQAFHRILARYEPISFLSGPVAVKDEVKEALAASPLSHRSDSFISQMKTVRNSLTERTNAEYATVSVGTGTLANDVVAQQIKQLGRPGLILSNGEFGDRLMDHAQRTGLDFYRMQKAWNEPVNLNRVRDFLKEHPSIGWIWCVHCETSTGYLFDVEELKKIADSENIKLCLDACSSLGADPLDLSGVHIASSVSGKALASYPGLAIVFHNYVPVPDPNIPKYLDLGVYDSNQSIPYTHSTNLVHALEASMSSIDERPLGALMMELRNVLGNQGLKVLGDHSYSNGIVTIALPDHISQQNFGERLKKNGIFINYESSYLARRNWVQIALMGDVDSNHLLRLGEVMNRVLSSETLPKVNQS</sequence>
<dbReference type="PROSITE" id="PS51186">
    <property type="entry name" value="GNAT"/>
    <property type="match status" value="1"/>
</dbReference>
<dbReference type="Pfam" id="PF21926">
    <property type="entry name" value="FeeM"/>
    <property type="match status" value="1"/>
</dbReference>
<dbReference type="InterPro" id="IPR015424">
    <property type="entry name" value="PyrdxlP-dep_Trfase"/>
</dbReference>
<dbReference type="GO" id="GO:0008483">
    <property type="term" value="F:transaminase activity"/>
    <property type="evidence" value="ECO:0007669"/>
    <property type="project" value="UniProtKB-KW"/>
</dbReference>
<dbReference type="GO" id="GO:0016747">
    <property type="term" value="F:acyltransferase activity, transferring groups other than amino-acyl groups"/>
    <property type="evidence" value="ECO:0007669"/>
    <property type="project" value="InterPro"/>
</dbReference>
<evidence type="ECO:0000256" key="2">
    <source>
        <dbReference type="ARBA" id="ARBA00022576"/>
    </source>
</evidence>
<keyword evidence="7" id="KW-1185">Reference proteome</keyword>
<name>A0A1I2MA90_9BACI</name>
<dbReference type="InterPro" id="IPR000192">
    <property type="entry name" value="Aminotrans_V_dom"/>
</dbReference>
<reference evidence="7" key="1">
    <citation type="submission" date="2016-10" db="EMBL/GenBank/DDBJ databases">
        <authorList>
            <person name="Varghese N."/>
            <person name="Submissions S."/>
        </authorList>
    </citation>
    <scope>NUCLEOTIDE SEQUENCE [LARGE SCALE GENOMIC DNA]</scope>
    <source>
        <strain evidence="7">FP5</strain>
    </source>
</reference>
<keyword evidence="3 6" id="KW-0808">Transferase</keyword>
<dbReference type="SUPFAM" id="SSF55729">
    <property type="entry name" value="Acyl-CoA N-acyltransferases (Nat)"/>
    <property type="match status" value="1"/>
</dbReference>
<dbReference type="InterPro" id="IPR015422">
    <property type="entry name" value="PyrdxlP-dep_Trfase_small"/>
</dbReference>
<dbReference type="Gene3D" id="3.40.630.30">
    <property type="match status" value="1"/>
</dbReference>
<dbReference type="InterPro" id="IPR054597">
    <property type="entry name" value="FeeM_cat"/>
</dbReference>
<evidence type="ECO:0000313" key="7">
    <source>
        <dbReference type="Proteomes" id="UP000198897"/>
    </source>
</evidence>
<accession>A0A1I2MA90</accession>
<dbReference type="InterPro" id="IPR015421">
    <property type="entry name" value="PyrdxlP-dep_Trfase_major"/>
</dbReference>
<dbReference type="RefSeq" id="WP_089751643.1">
    <property type="nucleotide sequence ID" value="NZ_FOOG01000011.1"/>
</dbReference>
<dbReference type="OrthoDB" id="389074at2"/>
<gene>
    <name evidence="6" type="ORF">SAMN05216353_11162</name>
</gene>
<dbReference type="EMBL" id="FOOG01000011">
    <property type="protein sequence ID" value="SFF86447.1"/>
    <property type="molecule type" value="Genomic_DNA"/>
</dbReference>
<keyword evidence="4" id="KW-0663">Pyridoxal phosphate</keyword>
<dbReference type="PANTHER" id="PTHR42778:SF1">
    <property type="entry name" value="2-AMINOETHYLPHOSPHONATE--PYRUVATE TRANSAMINASE"/>
    <property type="match status" value="1"/>
</dbReference>
<dbReference type="Gene3D" id="3.90.1150.10">
    <property type="entry name" value="Aspartate Aminotransferase, domain 1"/>
    <property type="match status" value="1"/>
</dbReference>
<comment type="cofactor">
    <cofactor evidence="1">
        <name>pyridoxal 5'-phosphate</name>
        <dbReference type="ChEBI" id="CHEBI:597326"/>
    </cofactor>
</comment>
<dbReference type="Proteomes" id="UP000198897">
    <property type="component" value="Unassembled WGS sequence"/>
</dbReference>
<keyword evidence="2 6" id="KW-0032">Aminotransferase</keyword>
<evidence type="ECO:0000256" key="4">
    <source>
        <dbReference type="ARBA" id="ARBA00022898"/>
    </source>
</evidence>
<feature type="domain" description="N-acetyltransferase" evidence="5">
    <location>
        <begin position="6"/>
        <end position="169"/>
    </location>
</feature>
<dbReference type="InterPro" id="IPR000182">
    <property type="entry name" value="GNAT_dom"/>
</dbReference>
<dbReference type="SUPFAM" id="SSF53383">
    <property type="entry name" value="PLP-dependent transferases"/>
    <property type="match status" value="1"/>
</dbReference>
<evidence type="ECO:0000256" key="3">
    <source>
        <dbReference type="ARBA" id="ARBA00022679"/>
    </source>
</evidence>
<dbReference type="InterPro" id="IPR016181">
    <property type="entry name" value="Acyl_CoA_acyltransferase"/>
</dbReference>
<dbReference type="PANTHER" id="PTHR42778">
    <property type="entry name" value="2-AMINOETHYLPHOSPHONATE--PYRUVATE TRANSAMINASE"/>
    <property type="match status" value="1"/>
</dbReference>
<organism evidence="6 7">
    <name type="scientific">Halobacillus alkaliphilus</name>
    <dbReference type="NCBI Taxonomy" id="396056"/>
    <lineage>
        <taxon>Bacteria</taxon>
        <taxon>Bacillati</taxon>
        <taxon>Bacillota</taxon>
        <taxon>Bacilli</taxon>
        <taxon>Bacillales</taxon>
        <taxon>Bacillaceae</taxon>
        <taxon>Halobacillus</taxon>
    </lineage>
</organism>
<evidence type="ECO:0000259" key="5">
    <source>
        <dbReference type="PROSITE" id="PS51186"/>
    </source>
</evidence>
<dbReference type="Pfam" id="PF00266">
    <property type="entry name" value="Aminotran_5"/>
    <property type="match status" value="1"/>
</dbReference>
<dbReference type="AlphaFoldDB" id="A0A1I2MA90"/>
<evidence type="ECO:0000256" key="1">
    <source>
        <dbReference type="ARBA" id="ARBA00001933"/>
    </source>
</evidence>